<name>A0ACA9LGI6_9GLOM</name>
<organism evidence="1 2">
    <name type="scientific">Dentiscutata heterogama</name>
    <dbReference type="NCBI Taxonomy" id="1316150"/>
    <lineage>
        <taxon>Eukaryota</taxon>
        <taxon>Fungi</taxon>
        <taxon>Fungi incertae sedis</taxon>
        <taxon>Mucoromycota</taxon>
        <taxon>Glomeromycotina</taxon>
        <taxon>Glomeromycetes</taxon>
        <taxon>Diversisporales</taxon>
        <taxon>Gigasporaceae</taxon>
        <taxon>Dentiscutata</taxon>
    </lineage>
</organism>
<dbReference type="EMBL" id="CAJVPU010004212">
    <property type="protein sequence ID" value="CAG8529576.1"/>
    <property type="molecule type" value="Genomic_DNA"/>
</dbReference>
<reference evidence="1" key="1">
    <citation type="submission" date="2021-06" db="EMBL/GenBank/DDBJ databases">
        <authorList>
            <person name="Kallberg Y."/>
            <person name="Tangrot J."/>
            <person name="Rosling A."/>
        </authorList>
    </citation>
    <scope>NUCLEOTIDE SEQUENCE</scope>
    <source>
        <strain evidence="1">IL203A</strain>
    </source>
</reference>
<evidence type="ECO:0000313" key="1">
    <source>
        <dbReference type="EMBL" id="CAG8529576.1"/>
    </source>
</evidence>
<proteinExistence type="predicted"/>
<accession>A0ACA9LGI6</accession>
<keyword evidence="2" id="KW-1185">Reference proteome</keyword>
<evidence type="ECO:0000313" key="2">
    <source>
        <dbReference type="Proteomes" id="UP000789702"/>
    </source>
</evidence>
<gene>
    <name evidence="1" type="ORF">DHETER_LOCUS4302</name>
</gene>
<sequence>MSPMKLDQISSYCDKYPQEASNLSQVYLDLTTVKSWAEVKVKDIEPLQRCVLLGRTKSNTQMIIIVPCASTEIWSLEKMTQLFSQLRTFPSFFIDCDPNNIKSITLAIAFPDSTVVYYKIHDRINPPSDNSAIYDPLG</sequence>
<dbReference type="Proteomes" id="UP000789702">
    <property type="component" value="Unassembled WGS sequence"/>
</dbReference>
<protein>
    <submittedName>
        <fullName evidence="1">4403_t:CDS:1</fullName>
    </submittedName>
</protein>
<comment type="caution">
    <text evidence="1">The sequence shown here is derived from an EMBL/GenBank/DDBJ whole genome shotgun (WGS) entry which is preliminary data.</text>
</comment>